<evidence type="ECO:0000256" key="2">
    <source>
        <dbReference type="PROSITE-ProRule" id="PRU00169"/>
    </source>
</evidence>
<dbReference type="EMBL" id="CP113797">
    <property type="protein sequence ID" value="WAL61900.1"/>
    <property type="molecule type" value="Genomic_DNA"/>
</dbReference>
<reference evidence="4" key="1">
    <citation type="submission" date="2022-12" db="EMBL/GenBank/DDBJ databases">
        <title>Polyphasic identification of a Novel Hot-Spring Cyanobacterium Ocullathermofonsia sinensis gen nov. sp. nov. and Genomic Insights on its Adaptations to the Thermal Habitat.</title>
        <authorList>
            <person name="Daroch M."/>
            <person name="Tang J."/>
            <person name="Jiang Y."/>
        </authorList>
    </citation>
    <scope>NUCLEOTIDE SEQUENCE</scope>
    <source>
        <strain evidence="4">PKUAC-SCTA174</strain>
    </source>
</reference>
<dbReference type="RefSeq" id="WP_268611969.1">
    <property type="nucleotide sequence ID" value="NZ_CP113797.1"/>
</dbReference>
<dbReference type="KEGG" id="tsin:OXH18_07930"/>
<feature type="domain" description="Response regulatory" evidence="3">
    <location>
        <begin position="274"/>
        <end position="389"/>
    </location>
</feature>
<dbReference type="AlphaFoldDB" id="A0A9E8ZEI9"/>
<gene>
    <name evidence="4" type="ORF">OXH18_07930</name>
</gene>
<proteinExistence type="predicted"/>
<evidence type="ECO:0000256" key="1">
    <source>
        <dbReference type="ARBA" id="ARBA00022553"/>
    </source>
</evidence>
<dbReference type="SUPFAM" id="SSF52172">
    <property type="entry name" value="CheY-like"/>
    <property type="match status" value="1"/>
</dbReference>
<dbReference type="Proteomes" id="UP001163152">
    <property type="component" value="Chromosome"/>
</dbReference>
<keyword evidence="5" id="KW-1185">Reference proteome</keyword>
<name>A0A9E8ZEI9_9CYAN</name>
<evidence type="ECO:0000313" key="4">
    <source>
        <dbReference type="EMBL" id="WAL61900.1"/>
    </source>
</evidence>
<organism evidence="4 5">
    <name type="scientific">Thermocoleostomius sinensis A174</name>
    <dbReference type="NCBI Taxonomy" id="2016057"/>
    <lineage>
        <taxon>Bacteria</taxon>
        <taxon>Bacillati</taxon>
        <taxon>Cyanobacteriota</taxon>
        <taxon>Cyanophyceae</taxon>
        <taxon>Oculatellales</taxon>
        <taxon>Oculatellaceae</taxon>
        <taxon>Thermocoleostomius</taxon>
    </lineage>
</organism>
<dbReference type="InterPro" id="IPR011006">
    <property type="entry name" value="CheY-like_superfamily"/>
</dbReference>
<feature type="modified residue" description="4-aspartylphosphate" evidence="2">
    <location>
        <position position="323"/>
    </location>
</feature>
<sequence>MDIPVTDRFAFQAQELPQKLNQVLEETLTGYWRCELLRFDRKRRIEPFYVGLLKGRVVCSGQQISWQTLLEVLQRYIPRFRNEAVHSLLAVRQELSLTSQSTKPTGLPELFEECYRLNLISPQEVSEAMRLKILADFDTYLFDYPGQAQFIPSFHLGDQVPIAGFNLRELLIEAKQRQVWWNKLQTQIPSMSCVPVLNQRAVQASNLTPEQKQRLESLTSMGKSLDELAIAFAQDSLEIAKVFAKLMSEGLLTLTSSTHSSKVPPAVHSRATPEILVVDDSPLLLKQFENLVTRWGYQVNTSINPETVIEKMLDIHPAIVFLDINMPGISGFDLVKQIRRCPEFTTIPLIILTAEKTLTNNWRARWSGCRFLSKPLAASEVSQFQMELRLLLEEMVPLPASGFTRPAYQSENHYQLRDSSV</sequence>
<accession>A0A9E8ZEI9</accession>
<dbReference type="Pfam" id="PF00072">
    <property type="entry name" value="Response_reg"/>
    <property type="match status" value="1"/>
</dbReference>
<dbReference type="SMART" id="SM00448">
    <property type="entry name" value="REC"/>
    <property type="match status" value="1"/>
</dbReference>
<dbReference type="InterPro" id="IPR050595">
    <property type="entry name" value="Bact_response_regulator"/>
</dbReference>
<protein>
    <submittedName>
        <fullName evidence="4">Response regulator</fullName>
    </submittedName>
</protein>
<dbReference type="GO" id="GO:0000160">
    <property type="term" value="P:phosphorelay signal transduction system"/>
    <property type="evidence" value="ECO:0007669"/>
    <property type="project" value="InterPro"/>
</dbReference>
<evidence type="ECO:0000313" key="5">
    <source>
        <dbReference type="Proteomes" id="UP001163152"/>
    </source>
</evidence>
<dbReference type="CDD" id="cd00156">
    <property type="entry name" value="REC"/>
    <property type="match status" value="1"/>
</dbReference>
<dbReference type="PANTHER" id="PTHR44591">
    <property type="entry name" value="STRESS RESPONSE REGULATOR PROTEIN 1"/>
    <property type="match status" value="1"/>
</dbReference>
<keyword evidence="1 2" id="KW-0597">Phosphoprotein</keyword>
<dbReference type="Gene3D" id="3.40.50.2300">
    <property type="match status" value="1"/>
</dbReference>
<dbReference type="PANTHER" id="PTHR44591:SF3">
    <property type="entry name" value="RESPONSE REGULATORY DOMAIN-CONTAINING PROTEIN"/>
    <property type="match status" value="1"/>
</dbReference>
<dbReference type="InterPro" id="IPR001789">
    <property type="entry name" value="Sig_transdc_resp-reg_receiver"/>
</dbReference>
<dbReference type="PROSITE" id="PS50110">
    <property type="entry name" value="RESPONSE_REGULATORY"/>
    <property type="match status" value="1"/>
</dbReference>
<evidence type="ECO:0000259" key="3">
    <source>
        <dbReference type="PROSITE" id="PS50110"/>
    </source>
</evidence>